<organism evidence="1 2">
    <name type="scientific">Ustilago bromivora</name>
    <dbReference type="NCBI Taxonomy" id="307758"/>
    <lineage>
        <taxon>Eukaryota</taxon>
        <taxon>Fungi</taxon>
        <taxon>Dikarya</taxon>
        <taxon>Basidiomycota</taxon>
        <taxon>Ustilaginomycotina</taxon>
        <taxon>Ustilaginomycetes</taxon>
        <taxon>Ustilaginales</taxon>
        <taxon>Ustilaginaceae</taxon>
        <taxon>Ustilago</taxon>
    </lineage>
</organism>
<dbReference type="EMBL" id="LT558120">
    <property type="protein sequence ID" value="SAM81410.1"/>
    <property type="molecule type" value="Genomic_DNA"/>
</dbReference>
<gene>
    <name evidence="1" type="ORF">UBRO_20604</name>
</gene>
<reference evidence="2" key="1">
    <citation type="submission" date="2016-04" db="EMBL/GenBank/DDBJ databases">
        <authorList>
            <person name="Guldener U."/>
            <person name="Guldener U."/>
        </authorList>
    </citation>
    <scope>NUCLEOTIDE SEQUENCE [LARGE SCALE GENOMIC DNA]</scope>
    <source>
        <strain evidence="2">UB2112</strain>
    </source>
</reference>
<accession>A0A1K0H5D7</accession>
<dbReference type="AlphaFoldDB" id="A0A1K0H5D7"/>
<evidence type="ECO:0000313" key="2">
    <source>
        <dbReference type="Proteomes" id="UP000179920"/>
    </source>
</evidence>
<dbReference type="Proteomes" id="UP000179920">
    <property type="component" value="Chromosome IV"/>
</dbReference>
<name>A0A1K0H5D7_9BASI</name>
<evidence type="ECO:0000313" key="1">
    <source>
        <dbReference type="EMBL" id="SAM81410.1"/>
    </source>
</evidence>
<proteinExistence type="predicted"/>
<sequence>MLCTAEGSNLPPLPEGLVAAHLPSSARIGQLGTMADDSLSDNSNAST</sequence>
<protein>
    <submittedName>
        <fullName evidence="1">Uncharacterized protein</fullName>
    </submittedName>
</protein>